<dbReference type="Pfam" id="PF01026">
    <property type="entry name" value="TatD_DNase"/>
    <property type="match status" value="1"/>
</dbReference>
<dbReference type="PANTHER" id="PTHR42206">
    <property type="entry name" value="METAL-DEPENDENT HYDROLASE-RELATED"/>
    <property type="match status" value="1"/>
</dbReference>
<name>B3T4I1_9ZZZZ</name>
<dbReference type="Gene3D" id="3.20.20.140">
    <property type="entry name" value="Metal-dependent hydrolases"/>
    <property type="match status" value="1"/>
</dbReference>
<dbReference type="InterPro" id="IPR011589">
    <property type="entry name" value="UCP004961"/>
</dbReference>
<evidence type="ECO:0000313" key="1">
    <source>
        <dbReference type="EMBL" id="ABZ07491.1"/>
    </source>
</evidence>
<dbReference type="InterPro" id="IPR032466">
    <property type="entry name" value="Metal_Hydrolase"/>
</dbReference>
<dbReference type="SUPFAM" id="SSF51556">
    <property type="entry name" value="Metallo-dependent hydrolases"/>
    <property type="match status" value="1"/>
</dbReference>
<dbReference type="InterPro" id="IPR001130">
    <property type="entry name" value="TatD-like"/>
</dbReference>
<dbReference type="GO" id="GO:0016788">
    <property type="term" value="F:hydrolase activity, acting on ester bonds"/>
    <property type="evidence" value="ECO:0007669"/>
    <property type="project" value="InterPro"/>
</dbReference>
<reference evidence="1" key="1">
    <citation type="journal article" date="2008" name="ISME J.">
        <title>Genomic patterns of recombination, clonal divergence and environment in marine microbial populations.</title>
        <authorList>
            <person name="Konstantinidis K.T."/>
            <person name="Delong E.F."/>
        </authorList>
    </citation>
    <scope>NUCLEOTIDE SEQUENCE</scope>
</reference>
<gene>
    <name evidence="1" type="ORF">ALOHA_HF4000ANIW137G21ctg1g19</name>
</gene>
<proteinExistence type="predicted"/>
<sequence length="305" mass="33041">MSDLLVDGLWHGPITDQHIHLDRGNRFLAAVDEFTRCGGTGLMLVHKPGFNSDLPTDRAGYEQVYAETLAMAEDVRRAYGITVGVVLGPHPVAWHHQMESLGLARSTELHLEAVDLALEHIEEGTAHCLGEVGRPHYPVPEEAWSAANEMLLEIMQSAAGAGTSIQLHVEDNGDATYAELAELAMKANLPLSRTIRHYAPANVSGDFTHGLACTVSVGSGSVEALCASHASAGAYWGMETDYLDDPRRPGAVLGPKTIPKRTNELCRALLKPENEGGSGMEVSEVEELMLNIHSRWPSELYGVEF</sequence>
<protein>
    <submittedName>
        <fullName evidence="1">Putative TatD related DNase</fullName>
    </submittedName>
</protein>
<dbReference type="EMBL" id="EU016601">
    <property type="protein sequence ID" value="ABZ07491.1"/>
    <property type="molecule type" value="Genomic_DNA"/>
</dbReference>
<organism evidence="1">
    <name type="scientific">uncultured marine microorganism HF4000_ANIW137G21</name>
    <dbReference type="NCBI Taxonomy" id="455530"/>
    <lineage>
        <taxon>unclassified sequences</taxon>
        <taxon>environmental samples</taxon>
    </lineage>
</organism>
<dbReference type="AlphaFoldDB" id="B3T4I1"/>
<accession>B3T4I1</accession>
<dbReference type="PANTHER" id="PTHR42206:SF1">
    <property type="entry name" value="METAL-DEPENDENT HYDROLASE"/>
    <property type="match status" value="1"/>
</dbReference>